<dbReference type="RefSeq" id="WP_072918958.1">
    <property type="nucleotide sequence ID" value="NZ_FQYQ01000026.1"/>
</dbReference>
<organism evidence="2 3">
    <name type="scientific">Pseudobutyrivibrio xylanivorans DSM 14809</name>
    <dbReference type="NCBI Taxonomy" id="1123012"/>
    <lineage>
        <taxon>Bacteria</taxon>
        <taxon>Bacillati</taxon>
        <taxon>Bacillota</taxon>
        <taxon>Clostridia</taxon>
        <taxon>Lachnospirales</taxon>
        <taxon>Lachnospiraceae</taxon>
        <taxon>Pseudobutyrivibrio</taxon>
    </lineage>
</organism>
<accession>A0A1M6JWV8</accession>
<dbReference type="STRING" id="185007.SAMN02910350_00814"/>
<feature type="domain" description="HTH cro/C1-type" evidence="1">
    <location>
        <begin position="12"/>
        <end position="61"/>
    </location>
</feature>
<evidence type="ECO:0000313" key="3">
    <source>
        <dbReference type="Proteomes" id="UP000184185"/>
    </source>
</evidence>
<dbReference type="Proteomes" id="UP000184185">
    <property type="component" value="Unassembled WGS sequence"/>
</dbReference>
<name>A0A1M6JWV8_PSEXY</name>
<proteinExistence type="predicted"/>
<dbReference type="InterPro" id="IPR001387">
    <property type="entry name" value="Cro/C1-type_HTH"/>
</dbReference>
<dbReference type="CDD" id="cd00093">
    <property type="entry name" value="HTH_XRE"/>
    <property type="match status" value="1"/>
</dbReference>
<dbReference type="SMART" id="SM00530">
    <property type="entry name" value="HTH_XRE"/>
    <property type="match status" value="1"/>
</dbReference>
<evidence type="ECO:0000259" key="1">
    <source>
        <dbReference type="PROSITE" id="PS50943"/>
    </source>
</evidence>
<dbReference type="InterPro" id="IPR010982">
    <property type="entry name" value="Lambda_DNA-bd_dom_sf"/>
</dbReference>
<sequence length="116" mass="13112">MTISDRVFEKLQEQGMTQKEFSAQTGIPESTVSDWRKKKTNPAADKILIICKVLGVTPEWILSGIDADGGRSKPVDYYIVEKSSEQGKLIETFNNMSGRDKTYLLGYIEAFKNMQK</sequence>
<dbReference type="GO" id="GO:0003677">
    <property type="term" value="F:DNA binding"/>
    <property type="evidence" value="ECO:0007669"/>
    <property type="project" value="InterPro"/>
</dbReference>
<dbReference type="EMBL" id="FQYQ01000026">
    <property type="protein sequence ID" value="SHJ51153.1"/>
    <property type="molecule type" value="Genomic_DNA"/>
</dbReference>
<keyword evidence="3" id="KW-1185">Reference proteome</keyword>
<dbReference type="SUPFAM" id="SSF47413">
    <property type="entry name" value="lambda repressor-like DNA-binding domains"/>
    <property type="match status" value="1"/>
</dbReference>
<evidence type="ECO:0000313" key="2">
    <source>
        <dbReference type="EMBL" id="SHJ51153.1"/>
    </source>
</evidence>
<dbReference type="OrthoDB" id="2062347at2"/>
<protein>
    <submittedName>
        <fullName evidence="2">Transcriptional regulator, contains XRE-family HTH domain</fullName>
    </submittedName>
</protein>
<dbReference type="AlphaFoldDB" id="A0A1M6JWV8"/>
<dbReference type="Gene3D" id="1.10.260.40">
    <property type="entry name" value="lambda repressor-like DNA-binding domains"/>
    <property type="match status" value="1"/>
</dbReference>
<dbReference type="Pfam" id="PF01381">
    <property type="entry name" value="HTH_3"/>
    <property type="match status" value="1"/>
</dbReference>
<dbReference type="PROSITE" id="PS50943">
    <property type="entry name" value="HTH_CROC1"/>
    <property type="match status" value="1"/>
</dbReference>
<gene>
    <name evidence="2" type="ORF">SAMN02745725_02712</name>
</gene>
<reference evidence="2 3" key="1">
    <citation type="submission" date="2016-11" db="EMBL/GenBank/DDBJ databases">
        <authorList>
            <person name="Jaros S."/>
            <person name="Januszkiewicz K."/>
            <person name="Wedrychowicz H."/>
        </authorList>
    </citation>
    <scope>NUCLEOTIDE SEQUENCE [LARGE SCALE GENOMIC DNA]</scope>
    <source>
        <strain evidence="2 3">DSM 14809</strain>
    </source>
</reference>